<dbReference type="EC" id="1.6.5.12" evidence="8"/>
<evidence type="ECO:0000256" key="6">
    <source>
        <dbReference type="ARBA" id="ARBA00023002"/>
    </source>
</evidence>
<accession>A0A1L9QU77</accession>
<dbReference type="PANTHER" id="PTHR42913">
    <property type="entry name" value="APOPTOSIS-INDUCING FACTOR 1"/>
    <property type="match status" value="1"/>
</dbReference>
<feature type="domain" description="FAD/NAD(P)-binding" evidence="9">
    <location>
        <begin position="7"/>
        <end position="312"/>
    </location>
</feature>
<dbReference type="Proteomes" id="UP000183940">
    <property type="component" value="Unassembled WGS sequence"/>
</dbReference>
<sequence>MSQQSTRICILGGGFGGLYTALRLSELSWEGQEKPEIVLIDRQDRFLFMPLLYELITGEMQTWEIAPPYAELLADTGVRFIQAEVSQINLETQDVTLDSGQVLHGDRIVLALGGETPLTWVPGCQEYAIPFRTLEDVYRLEACLGTLIASEEEVIRVAIAGGGYSGVELACKLADRLGERGRIRLIEKGDCILANSPEFNRKAAEAALKQKGVWIDLETTIEAIAPDSISLLYKGQEDTIPVNMLLWTVGTQIPPSIQGLELKKNPRGQITTTATLQAIDYPHYFILGDLSDCCDAEGQVLPKTAQAAIQQADYCAWNIWASLCDRPLLPVRYSHLGEMMALGIDNATLTGLGLQLDGPLAHVARRLVYLYRLPTLNHQLKVAFNWLTQPLQEIMLN</sequence>
<evidence type="ECO:0000256" key="7">
    <source>
        <dbReference type="ARBA" id="ARBA00052971"/>
    </source>
</evidence>
<keyword evidence="6" id="KW-0560">Oxidoreductase</keyword>
<keyword evidence="4" id="KW-0274">FAD</keyword>
<dbReference type="InterPro" id="IPR023753">
    <property type="entry name" value="FAD/NAD-binding_dom"/>
</dbReference>
<evidence type="ECO:0000313" key="11">
    <source>
        <dbReference type="Proteomes" id="UP000183940"/>
    </source>
</evidence>
<dbReference type="InterPro" id="IPR036188">
    <property type="entry name" value="FAD/NAD-bd_sf"/>
</dbReference>
<comment type="caution">
    <text evidence="10">The sequence shown here is derived from an EMBL/GenBank/DDBJ whole genome shotgun (WGS) entry which is preliminary data.</text>
</comment>
<evidence type="ECO:0000256" key="8">
    <source>
        <dbReference type="ARBA" id="ARBA00066844"/>
    </source>
</evidence>
<dbReference type="STRING" id="1925591.BI308_07430"/>
<dbReference type="EMBL" id="MLAW01000009">
    <property type="protein sequence ID" value="OJJ26223.1"/>
    <property type="molecule type" value="Genomic_DNA"/>
</dbReference>
<dbReference type="Pfam" id="PF07992">
    <property type="entry name" value="Pyr_redox_2"/>
    <property type="match status" value="1"/>
</dbReference>
<dbReference type="GO" id="GO:0019646">
    <property type="term" value="P:aerobic electron transport chain"/>
    <property type="evidence" value="ECO:0007669"/>
    <property type="project" value="TreeGrafter"/>
</dbReference>
<dbReference type="InterPro" id="IPR051169">
    <property type="entry name" value="NADH-Q_oxidoreductase"/>
</dbReference>
<dbReference type="AlphaFoldDB" id="A0A1L9QU77"/>
<evidence type="ECO:0000256" key="1">
    <source>
        <dbReference type="ARBA" id="ARBA00001974"/>
    </source>
</evidence>
<keyword evidence="11" id="KW-1185">Reference proteome</keyword>
<keyword evidence="5" id="KW-0521">NADP</keyword>
<dbReference type="GO" id="GO:0003955">
    <property type="term" value="F:NAD(P)H dehydrogenase (quinone) activity"/>
    <property type="evidence" value="ECO:0007669"/>
    <property type="project" value="TreeGrafter"/>
</dbReference>
<dbReference type="Gene3D" id="3.50.50.100">
    <property type="match status" value="1"/>
</dbReference>
<keyword evidence="3" id="KW-0285">Flavoprotein</keyword>
<evidence type="ECO:0000313" key="10">
    <source>
        <dbReference type="EMBL" id="OJJ26223.1"/>
    </source>
</evidence>
<comment type="cofactor">
    <cofactor evidence="1">
        <name>FAD</name>
        <dbReference type="ChEBI" id="CHEBI:57692"/>
    </cofactor>
</comment>
<dbReference type="PRINTS" id="PR00368">
    <property type="entry name" value="FADPNR"/>
</dbReference>
<proteinExistence type="inferred from homology"/>
<evidence type="ECO:0000256" key="3">
    <source>
        <dbReference type="ARBA" id="ARBA00022630"/>
    </source>
</evidence>
<protein>
    <recommendedName>
        <fullName evidence="8">demethylphylloquinone reductase</fullName>
        <ecNumber evidence="8">1.6.5.12</ecNumber>
    </recommendedName>
</protein>
<evidence type="ECO:0000256" key="2">
    <source>
        <dbReference type="ARBA" id="ARBA00005272"/>
    </source>
</evidence>
<dbReference type="SUPFAM" id="SSF51905">
    <property type="entry name" value="FAD/NAD(P)-binding domain"/>
    <property type="match status" value="2"/>
</dbReference>
<organism evidence="10 11">
    <name type="scientific">Roseofilum reptotaenium AO1-A</name>
    <dbReference type="NCBI Taxonomy" id="1925591"/>
    <lineage>
        <taxon>Bacteria</taxon>
        <taxon>Bacillati</taxon>
        <taxon>Cyanobacteriota</taxon>
        <taxon>Cyanophyceae</taxon>
        <taxon>Desertifilales</taxon>
        <taxon>Desertifilaceae</taxon>
        <taxon>Roseofilum</taxon>
    </lineage>
</organism>
<gene>
    <name evidence="10" type="ORF">BI308_07430</name>
</gene>
<evidence type="ECO:0000256" key="4">
    <source>
        <dbReference type="ARBA" id="ARBA00022827"/>
    </source>
</evidence>
<name>A0A1L9QU77_9CYAN</name>
<dbReference type="FunFam" id="3.50.50.100:FF:000010">
    <property type="entry name" value="Alternative NAD(P)H-ubiquinone oxidoreductase C1, chloroplastic/mitochondrial"/>
    <property type="match status" value="1"/>
</dbReference>
<reference evidence="10" key="1">
    <citation type="submission" date="2016-10" db="EMBL/GenBank/DDBJ databases">
        <title>CRISPR-Cas defence system in Roseofilum reptotaenium: evidence of a bacteriophage-cyanobacterium arms race in the coral black band disease.</title>
        <authorList>
            <person name="Buerger P."/>
            <person name="Wood-Charlson E.M."/>
            <person name="Weynberg K.D."/>
            <person name="Willis B."/>
            <person name="Van Oppen M.J."/>
        </authorList>
    </citation>
    <scope>NUCLEOTIDE SEQUENCE [LARGE SCALE GENOMIC DNA]</scope>
    <source>
        <strain evidence="10">AO1-A</strain>
    </source>
</reference>
<comment type="similarity">
    <text evidence="2">Belongs to the NADH dehydrogenase family.</text>
</comment>
<comment type="catalytic activity">
    <reaction evidence="7">
        <text>demethylphylloquinone + NADPH + H(+) = demethylphylloquinol + NADP(+)</text>
        <dbReference type="Rhea" id="RHEA:47744"/>
        <dbReference type="ChEBI" id="CHEBI:15378"/>
        <dbReference type="ChEBI" id="CHEBI:31087"/>
        <dbReference type="ChEBI" id="CHEBI:57783"/>
        <dbReference type="ChEBI" id="CHEBI:58349"/>
        <dbReference type="ChEBI" id="CHEBI:87844"/>
        <dbReference type="EC" id="1.6.5.12"/>
    </reaction>
</comment>
<evidence type="ECO:0000259" key="9">
    <source>
        <dbReference type="Pfam" id="PF07992"/>
    </source>
</evidence>
<dbReference type="PANTHER" id="PTHR42913:SF4">
    <property type="entry name" value="ALTERNATIVE NAD(P)H-UBIQUINONE OXIDOREDUCTASE C1, CHLOROPLASTIC_MITOCHONDRIAL"/>
    <property type="match status" value="1"/>
</dbReference>
<evidence type="ECO:0000256" key="5">
    <source>
        <dbReference type="ARBA" id="ARBA00022857"/>
    </source>
</evidence>